<dbReference type="SMART" id="SM00487">
    <property type="entry name" value="DEXDc"/>
    <property type="match status" value="1"/>
</dbReference>
<dbReference type="InterPro" id="IPR001650">
    <property type="entry name" value="Helicase_C-like"/>
</dbReference>
<dbReference type="CDD" id="cd12252">
    <property type="entry name" value="RRM_DbpA"/>
    <property type="match status" value="1"/>
</dbReference>
<keyword evidence="4" id="KW-0067">ATP-binding</keyword>
<evidence type="ECO:0000259" key="6">
    <source>
        <dbReference type="PROSITE" id="PS51192"/>
    </source>
</evidence>
<dbReference type="GO" id="GO:0016787">
    <property type="term" value="F:hydrolase activity"/>
    <property type="evidence" value="ECO:0007669"/>
    <property type="project" value="UniProtKB-KW"/>
</dbReference>
<keyword evidence="9" id="KW-1185">Reference proteome</keyword>
<organism evidence="8 9">
    <name type="scientific">Brumimicrobium oceani</name>
    <dbReference type="NCBI Taxonomy" id="2100725"/>
    <lineage>
        <taxon>Bacteria</taxon>
        <taxon>Pseudomonadati</taxon>
        <taxon>Bacteroidota</taxon>
        <taxon>Flavobacteriia</taxon>
        <taxon>Flavobacteriales</taxon>
        <taxon>Crocinitomicaceae</taxon>
        <taxon>Brumimicrobium</taxon>
    </lineage>
</organism>
<dbReference type="PROSITE" id="PS51192">
    <property type="entry name" value="HELICASE_ATP_BIND_1"/>
    <property type="match status" value="1"/>
</dbReference>
<dbReference type="GO" id="GO:0005829">
    <property type="term" value="C:cytosol"/>
    <property type="evidence" value="ECO:0007669"/>
    <property type="project" value="TreeGrafter"/>
</dbReference>
<keyword evidence="1" id="KW-0547">Nucleotide-binding</keyword>
<comment type="caution">
    <text evidence="8">The sequence shown here is derived from an EMBL/GenBank/DDBJ whole genome shotgun (WGS) entry which is preliminary data.</text>
</comment>
<name>A0A2U2XHI2_9FLAO</name>
<evidence type="ECO:0000256" key="4">
    <source>
        <dbReference type="ARBA" id="ARBA00022840"/>
    </source>
</evidence>
<dbReference type="InterPro" id="IPR011545">
    <property type="entry name" value="DEAD/DEAH_box_helicase_dom"/>
</dbReference>
<sequence length="437" mass="49147">MANNIKSQQEILEKLNIKGLNPMQQDAKEVIEKTENTVVLSPTGTGKTLAFLLPLINLLDSEIEELQALIIVPSRELAIQIEQVFRHMGTGFKLNAVYGGRAKSKDRIELKHTPSVLIGTPGRVLDHFTDERMNTDAIKYLVLDEFDKILEVGFEQELTQILDYLPNLKKRILTSATSNITVPAFVKMNEAKTLNYLEKKASSNLELKVLETYAAQKLETLVKLLKHVGNQNGIIFCNFKASIDEVSEYLEMHRISHSCFSGGMEQMDRERSLIKFRNGSTQVLVATDLAARGLDIPELSFIIHYELPHAMEEFTHRNGRTARVSAKGTAYILKDRTKNLPDFIRNTSTLDQLKNAGITTSFFTTLFISGGRKDKISKGDIAGTFMKKGGLSKDELGMIELKQDCSFVAVPLKKADELVDKLNNTYFKKKKVRIYGI</sequence>
<dbReference type="SMART" id="SM00490">
    <property type="entry name" value="HELICc"/>
    <property type="match status" value="1"/>
</dbReference>
<evidence type="ECO:0000256" key="5">
    <source>
        <dbReference type="ARBA" id="ARBA00038437"/>
    </source>
</evidence>
<dbReference type="InterPro" id="IPR027417">
    <property type="entry name" value="P-loop_NTPase"/>
</dbReference>
<reference evidence="8 9" key="1">
    <citation type="submission" date="2018-05" db="EMBL/GenBank/DDBJ databases">
        <title>Brumimicrobium oceani sp. nov., isolated from coastal sediment.</title>
        <authorList>
            <person name="Kou Y."/>
        </authorList>
    </citation>
    <scope>NUCLEOTIDE SEQUENCE [LARGE SCALE GENOMIC DNA]</scope>
    <source>
        <strain evidence="8 9">C305</strain>
    </source>
</reference>
<dbReference type="Gene3D" id="3.30.70.330">
    <property type="match status" value="1"/>
</dbReference>
<dbReference type="AlphaFoldDB" id="A0A2U2XHI2"/>
<dbReference type="RefSeq" id="WP_109358279.1">
    <property type="nucleotide sequence ID" value="NZ_QFRJ01000001.1"/>
</dbReference>
<feature type="domain" description="Helicase ATP-binding" evidence="6">
    <location>
        <begin position="28"/>
        <end position="196"/>
    </location>
</feature>
<dbReference type="Gene3D" id="3.40.50.300">
    <property type="entry name" value="P-loop containing nucleotide triphosphate hydrolases"/>
    <property type="match status" value="2"/>
</dbReference>
<dbReference type="InterPro" id="IPR014001">
    <property type="entry name" value="Helicase_ATP-bd"/>
</dbReference>
<dbReference type="GO" id="GO:0005524">
    <property type="term" value="F:ATP binding"/>
    <property type="evidence" value="ECO:0007669"/>
    <property type="project" value="UniProtKB-KW"/>
</dbReference>
<evidence type="ECO:0000313" key="9">
    <source>
        <dbReference type="Proteomes" id="UP000245370"/>
    </source>
</evidence>
<dbReference type="InterPro" id="IPR050079">
    <property type="entry name" value="DEAD_box_RNA_helicase"/>
</dbReference>
<dbReference type="CDD" id="cd18787">
    <property type="entry name" value="SF2_C_DEAD"/>
    <property type="match status" value="1"/>
</dbReference>
<dbReference type="Proteomes" id="UP000245370">
    <property type="component" value="Unassembled WGS sequence"/>
</dbReference>
<dbReference type="Pfam" id="PF03880">
    <property type="entry name" value="DbpA"/>
    <property type="match status" value="1"/>
</dbReference>
<dbReference type="OrthoDB" id="9785240at2"/>
<dbReference type="EMBL" id="QFRJ01000001">
    <property type="protein sequence ID" value="PWH87200.1"/>
    <property type="molecule type" value="Genomic_DNA"/>
</dbReference>
<dbReference type="PANTHER" id="PTHR47959">
    <property type="entry name" value="ATP-DEPENDENT RNA HELICASE RHLE-RELATED"/>
    <property type="match status" value="1"/>
</dbReference>
<keyword evidence="3 8" id="KW-0347">Helicase</keyword>
<evidence type="ECO:0000256" key="3">
    <source>
        <dbReference type="ARBA" id="ARBA00022806"/>
    </source>
</evidence>
<dbReference type="SUPFAM" id="SSF52540">
    <property type="entry name" value="P-loop containing nucleoside triphosphate hydrolases"/>
    <property type="match status" value="1"/>
</dbReference>
<evidence type="ECO:0000313" key="8">
    <source>
        <dbReference type="EMBL" id="PWH87200.1"/>
    </source>
</evidence>
<protein>
    <submittedName>
        <fullName evidence="8">Helicase</fullName>
    </submittedName>
</protein>
<evidence type="ECO:0000259" key="7">
    <source>
        <dbReference type="PROSITE" id="PS51194"/>
    </source>
</evidence>
<dbReference type="PROSITE" id="PS51194">
    <property type="entry name" value="HELICASE_CTER"/>
    <property type="match status" value="1"/>
</dbReference>
<dbReference type="InterPro" id="IPR044742">
    <property type="entry name" value="DEAD/DEAH_RhlB"/>
</dbReference>
<dbReference type="PANTHER" id="PTHR47959:SF1">
    <property type="entry name" value="ATP-DEPENDENT RNA HELICASE DBPA"/>
    <property type="match status" value="1"/>
</dbReference>
<keyword evidence="2" id="KW-0378">Hydrolase</keyword>
<evidence type="ECO:0000256" key="1">
    <source>
        <dbReference type="ARBA" id="ARBA00022741"/>
    </source>
</evidence>
<evidence type="ECO:0000256" key="2">
    <source>
        <dbReference type="ARBA" id="ARBA00022801"/>
    </source>
</evidence>
<dbReference type="InterPro" id="IPR012677">
    <property type="entry name" value="Nucleotide-bd_a/b_plait_sf"/>
</dbReference>
<proteinExistence type="inferred from homology"/>
<gene>
    <name evidence="8" type="ORF">DIT68_02755</name>
</gene>
<feature type="domain" description="Helicase C-terminal" evidence="7">
    <location>
        <begin position="220"/>
        <end position="366"/>
    </location>
</feature>
<dbReference type="GO" id="GO:0003676">
    <property type="term" value="F:nucleic acid binding"/>
    <property type="evidence" value="ECO:0007669"/>
    <property type="project" value="InterPro"/>
</dbReference>
<dbReference type="CDD" id="cd00268">
    <property type="entry name" value="DEADc"/>
    <property type="match status" value="1"/>
</dbReference>
<comment type="similarity">
    <text evidence="5">Belongs to the DEAD box helicase family.</text>
</comment>
<dbReference type="GO" id="GO:0003724">
    <property type="term" value="F:RNA helicase activity"/>
    <property type="evidence" value="ECO:0007669"/>
    <property type="project" value="TreeGrafter"/>
</dbReference>
<dbReference type="Pfam" id="PF00270">
    <property type="entry name" value="DEAD"/>
    <property type="match status" value="1"/>
</dbReference>
<reference evidence="8 9" key="2">
    <citation type="submission" date="2018-05" db="EMBL/GenBank/DDBJ databases">
        <authorList>
            <person name="Lanie J.A."/>
            <person name="Ng W.-L."/>
            <person name="Kazmierczak K.M."/>
            <person name="Andrzejewski T.M."/>
            <person name="Davidsen T.M."/>
            <person name="Wayne K.J."/>
            <person name="Tettelin H."/>
            <person name="Glass J.I."/>
            <person name="Rusch D."/>
            <person name="Podicherti R."/>
            <person name="Tsui H.-C.T."/>
            <person name="Winkler M.E."/>
        </authorList>
    </citation>
    <scope>NUCLEOTIDE SEQUENCE [LARGE SCALE GENOMIC DNA]</scope>
    <source>
        <strain evidence="8 9">C305</strain>
    </source>
</reference>
<accession>A0A2U2XHI2</accession>
<dbReference type="Pfam" id="PF00271">
    <property type="entry name" value="Helicase_C"/>
    <property type="match status" value="1"/>
</dbReference>
<dbReference type="InterPro" id="IPR005580">
    <property type="entry name" value="DbpA/CsdA_RNA-bd_dom"/>
</dbReference>